<feature type="transmembrane region" description="Helical" evidence="14">
    <location>
        <begin position="570"/>
        <end position="595"/>
    </location>
</feature>
<keyword evidence="3 14" id="KW-0812">Transmembrane</keyword>
<dbReference type="EMBL" id="AZBU02000008">
    <property type="protein sequence ID" value="TKR68362.1"/>
    <property type="molecule type" value="Genomic_DNA"/>
</dbReference>
<dbReference type="Gene3D" id="3.40.1110.10">
    <property type="entry name" value="Calcium-transporting ATPase, cytoplasmic domain N"/>
    <property type="match status" value="1"/>
</dbReference>
<feature type="transmembrane region" description="Helical" evidence="14">
    <location>
        <begin position="506"/>
        <end position="528"/>
    </location>
</feature>
<keyword evidence="8 14" id="KW-1278">Translocase</keyword>
<evidence type="ECO:0000256" key="14">
    <source>
        <dbReference type="RuleBase" id="RU362033"/>
    </source>
</evidence>
<dbReference type="InterPro" id="IPR023299">
    <property type="entry name" value="ATPase_P-typ_cyto_dom_N"/>
</dbReference>
<gene>
    <name evidence="16" type="ORF">L596_024353</name>
</gene>
<dbReference type="NCBIfam" id="TIGR01652">
    <property type="entry name" value="ATPase-Plipid"/>
    <property type="match status" value="1"/>
</dbReference>
<dbReference type="InterPro" id="IPR032630">
    <property type="entry name" value="P_typ_ATPase_c"/>
</dbReference>
<dbReference type="NCBIfam" id="TIGR01494">
    <property type="entry name" value="ATPase_P-type"/>
    <property type="match status" value="1"/>
</dbReference>
<dbReference type="STRING" id="34508.A0A4U5MGT0"/>
<feature type="binding site" evidence="12">
    <location>
        <position position="317"/>
    </location>
    <ligand>
        <name>ATP</name>
        <dbReference type="ChEBI" id="CHEBI:30616"/>
    </ligand>
</feature>
<comment type="caution">
    <text evidence="16">The sequence shown here is derived from an EMBL/GenBank/DDBJ whole genome shotgun (WGS) entry which is preliminary data.</text>
</comment>
<evidence type="ECO:0000256" key="6">
    <source>
        <dbReference type="ARBA" id="ARBA00022840"/>
    </source>
</evidence>
<dbReference type="SUPFAM" id="SSF81660">
    <property type="entry name" value="Metal cation-transporting ATPase, ATP-binding domain N"/>
    <property type="match status" value="1"/>
</dbReference>
<keyword evidence="4 13" id="KW-0479">Metal-binding</keyword>
<dbReference type="AlphaFoldDB" id="A0A4U5MGT0"/>
<keyword evidence="17" id="KW-1185">Reference proteome</keyword>
<comment type="subcellular location">
    <subcellularLocation>
        <location evidence="1 14">Membrane</location>
        <topology evidence="1 14">Multi-pass membrane protein</topology>
    </subcellularLocation>
</comment>
<feature type="transmembrane region" description="Helical" evidence="14">
    <location>
        <begin position="388"/>
        <end position="414"/>
    </location>
</feature>
<feature type="binding site" evidence="12">
    <location>
        <position position="84"/>
    </location>
    <ligand>
        <name>ATP</name>
        <dbReference type="ChEBI" id="CHEBI:30616"/>
    </ligand>
</feature>
<evidence type="ECO:0000256" key="10">
    <source>
        <dbReference type="ARBA" id="ARBA00023136"/>
    </source>
</evidence>
<keyword evidence="7 13" id="KW-0460">Magnesium</keyword>
<feature type="binding site" evidence="13">
    <location>
        <position position="337"/>
    </location>
    <ligand>
        <name>Mg(2+)</name>
        <dbReference type="ChEBI" id="CHEBI:18420"/>
    </ligand>
</feature>
<comment type="cofactor">
    <cofactor evidence="13">
        <name>Mg(2+)</name>
        <dbReference type="ChEBI" id="CHEBI:18420"/>
    </cofactor>
</comment>
<dbReference type="GO" id="GO:0000287">
    <property type="term" value="F:magnesium ion binding"/>
    <property type="evidence" value="ECO:0007669"/>
    <property type="project" value="UniProtKB-UniRule"/>
</dbReference>
<feature type="binding site" evidence="12">
    <location>
        <position position="158"/>
    </location>
    <ligand>
        <name>ATP</name>
        <dbReference type="ChEBI" id="CHEBI:30616"/>
    </ligand>
</feature>
<feature type="domain" description="P-type ATPase C-terminal" evidence="15">
    <location>
        <begin position="363"/>
        <end position="610"/>
    </location>
</feature>
<evidence type="ECO:0000313" key="17">
    <source>
        <dbReference type="Proteomes" id="UP000298663"/>
    </source>
</evidence>
<feature type="transmembrane region" description="Helical" evidence="14">
    <location>
        <begin position="535"/>
        <end position="558"/>
    </location>
</feature>
<feature type="binding site" evidence="13">
    <location>
        <position position="341"/>
    </location>
    <ligand>
        <name>Mg(2+)</name>
        <dbReference type="ChEBI" id="CHEBI:18420"/>
    </ligand>
</feature>
<evidence type="ECO:0000256" key="13">
    <source>
        <dbReference type="PIRSR" id="PIRSR606539-3"/>
    </source>
</evidence>
<sequence length="642" mass="72899">MSGESVVSLKSFKFPKTEALPEKNEEVEEELQKNYEAESPDEAALVYGAKAYGFTLKSRELHRAVVELPSGAEKEFEIVKVLPFDSTRKRMSVVVRSNGELILFCKGADRGAERRNPTDVIQGVLQRVSRKFKESAFGARVIEESQKVLNEYATEGLRTLCIAMKRLDEEKFKTWSDSYDYMEEHNGEDSPLLREKAAQLEDDLELLGVTAIEDRLQENVEDTIASLREAGIQVWVLTGDKLETAMNIARSCNLFRSDMLTVHVHNVNNIDETLSPPYNVVLNTDAIESFRKGDLQMVEFVEKCTAVLCYRMTPADKADVVKAVKKHLKGKTLSIGDGANDVPMIQTAHVGIGITGMEGMQAAMASDFAIARFHFLKRLLLVHGHWSYYRIASILLHFLFKNTMFVMVIFWYQFFNQFSANSPLEALFGMLYPIIFTGLQPIIFAIFDQDAHQDVLFQNPHLYKQGRKNKLYGWLQFVLNILDAFWQSAAVFFIAYGVYNGTDADFWAFSFQLCSGIFIVNSLHLLLISGSWTMLLIWLNVFFTVFYFGFYLIYAALVQPSWKIEPNNPVGTFITSMVDGVFWCVLLLTIIVALLPRIIGNLLMNTIVPNDVFLGQEKKKTEDRESAAPSTCCGCRMRFFQL</sequence>
<feature type="binding site" evidence="12">
    <location>
        <position position="238"/>
    </location>
    <ligand>
        <name>ATP</name>
        <dbReference type="ChEBI" id="CHEBI:30616"/>
    </ligand>
</feature>
<dbReference type="InterPro" id="IPR006539">
    <property type="entry name" value="P-type_ATPase_IV"/>
</dbReference>
<dbReference type="GO" id="GO:0140326">
    <property type="term" value="F:ATPase-coupled intramembrane lipid transporter activity"/>
    <property type="evidence" value="ECO:0007669"/>
    <property type="project" value="UniProtKB-EC"/>
</dbReference>
<feature type="transmembrane region" description="Helical" evidence="14">
    <location>
        <begin position="426"/>
        <end position="447"/>
    </location>
</feature>
<evidence type="ECO:0000259" key="15">
    <source>
        <dbReference type="Pfam" id="PF16212"/>
    </source>
</evidence>
<evidence type="ECO:0000313" key="16">
    <source>
        <dbReference type="EMBL" id="TKR68362.1"/>
    </source>
</evidence>
<dbReference type="PANTHER" id="PTHR24092:SF215">
    <property type="entry name" value="PHOSPHOLIPID-TRANSPORTING ATPASE"/>
    <property type="match status" value="1"/>
</dbReference>
<dbReference type="InterPro" id="IPR023214">
    <property type="entry name" value="HAD_sf"/>
</dbReference>
<organism evidence="16 17">
    <name type="scientific">Steinernema carpocapsae</name>
    <name type="common">Entomopathogenic nematode</name>
    <dbReference type="NCBI Taxonomy" id="34508"/>
    <lineage>
        <taxon>Eukaryota</taxon>
        <taxon>Metazoa</taxon>
        <taxon>Ecdysozoa</taxon>
        <taxon>Nematoda</taxon>
        <taxon>Chromadorea</taxon>
        <taxon>Rhabditida</taxon>
        <taxon>Tylenchina</taxon>
        <taxon>Panagrolaimomorpha</taxon>
        <taxon>Strongyloidoidea</taxon>
        <taxon>Steinernematidae</taxon>
        <taxon>Steinernema</taxon>
    </lineage>
</organism>
<accession>A0A4U5MGT0</accession>
<evidence type="ECO:0000256" key="12">
    <source>
        <dbReference type="PIRSR" id="PIRSR606539-2"/>
    </source>
</evidence>
<reference evidence="16 17" key="1">
    <citation type="journal article" date="2015" name="Genome Biol.">
        <title>Comparative genomics of Steinernema reveals deeply conserved gene regulatory networks.</title>
        <authorList>
            <person name="Dillman A.R."/>
            <person name="Macchietto M."/>
            <person name="Porter C.F."/>
            <person name="Rogers A."/>
            <person name="Williams B."/>
            <person name="Antoshechkin I."/>
            <person name="Lee M.M."/>
            <person name="Goodwin Z."/>
            <person name="Lu X."/>
            <person name="Lewis E.E."/>
            <person name="Goodrich-Blair H."/>
            <person name="Stock S.P."/>
            <person name="Adams B.J."/>
            <person name="Sternberg P.W."/>
            <person name="Mortazavi A."/>
        </authorList>
    </citation>
    <scope>NUCLEOTIDE SEQUENCE [LARGE SCALE GENOMIC DNA]</scope>
    <source>
        <strain evidence="16 17">ALL</strain>
    </source>
</reference>
<feature type="transmembrane region" description="Helical" evidence="14">
    <location>
        <begin position="471"/>
        <end position="494"/>
    </location>
</feature>
<dbReference type="InterPro" id="IPR001757">
    <property type="entry name" value="P_typ_ATPase"/>
</dbReference>
<dbReference type="Pfam" id="PF13246">
    <property type="entry name" value="Cation_ATPase"/>
    <property type="match status" value="1"/>
</dbReference>
<keyword evidence="6 12" id="KW-0067">ATP-binding</keyword>
<evidence type="ECO:0000256" key="11">
    <source>
        <dbReference type="ARBA" id="ARBA00034036"/>
    </source>
</evidence>
<dbReference type="Pfam" id="PF16212">
    <property type="entry name" value="PhoLip_ATPase_C"/>
    <property type="match status" value="1"/>
</dbReference>
<reference evidence="16 17" key="2">
    <citation type="journal article" date="2019" name="G3 (Bethesda)">
        <title>Hybrid Assembly of the Genome of the Entomopathogenic Nematode Steinernema carpocapsae Identifies the X-Chromosome.</title>
        <authorList>
            <person name="Serra L."/>
            <person name="Macchietto M."/>
            <person name="Macias-Munoz A."/>
            <person name="McGill C.J."/>
            <person name="Rodriguez I.M."/>
            <person name="Rodriguez B."/>
            <person name="Murad R."/>
            <person name="Mortazavi A."/>
        </authorList>
    </citation>
    <scope>NUCLEOTIDE SEQUENCE [LARGE SCALE GENOMIC DNA]</scope>
    <source>
        <strain evidence="16 17">ALL</strain>
    </source>
</reference>
<feature type="binding site" evidence="12">
    <location>
        <position position="240"/>
    </location>
    <ligand>
        <name>ATP</name>
        <dbReference type="ChEBI" id="CHEBI:30616"/>
    </ligand>
</feature>
<dbReference type="GO" id="GO:0005886">
    <property type="term" value="C:plasma membrane"/>
    <property type="evidence" value="ECO:0007669"/>
    <property type="project" value="TreeGrafter"/>
</dbReference>
<feature type="binding site" evidence="12">
    <location>
        <position position="341"/>
    </location>
    <ligand>
        <name>ATP</name>
        <dbReference type="ChEBI" id="CHEBI:30616"/>
    </ligand>
</feature>
<feature type="binding site" evidence="12">
    <location>
        <position position="311"/>
    </location>
    <ligand>
        <name>ATP</name>
        <dbReference type="ChEBI" id="CHEBI:30616"/>
    </ligand>
</feature>
<evidence type="ECO:0000256" key="7">
    <source>
        <dbReference type="ARBA" id="ARBA00022842"/>
    </source>
</evidence>
<protein>
    <recommendedName>
        <fullName evidence="14">Phospholipid-transporting ATPase</fullName>
        <ecNumber evidence="14">7.6.2.1</ecNumber>
    </recommendedName>
</protein>
<feature type="binding site" evidence="12">
    <location>
        <position position="42"/>
    </location>
    <ligand>
        <name>ATP</name>
        <dbReference type="ChEBI" id="CHEBI:30616"/>
    </ligand>
</feature>
<dbReference type="SUPFAM" id="SSF56784">
    <property type="entry name" value="HAD-like"/>
    <property type="match status" value="1"/>
</dbReference>
<keyword evidence="10 14" id="KW-0472">Membrane</keyword>
<feature type="binding site" evidence="12">
    <location>
        <position position="239"/>
    </location>
    <ligand>
        <name>ATP</name>
        <dbReference type="ChEBI" id="CHEBI:30616"/>
    </ligand>
</feature>
<dbReference type="Gene3D" id="3.40.50.1000">
    <property type="entry name" value="HAD superfamily/HAD-like"/>
    <property type="match status" value="1"/>
</dbReference>
<dbReference type="PRINTS" id="PR00119">
    <property type="entry name" value="CATATPASE"/>
</dbReference>
<evidence type="ECO:0000256" key="4">
    <source>
        <dbReference type="ARBA" id="ARBA00022723"/>
    </source>
</evidence>
<evidence type="ECO:0000256" key="5">
    <source>
        <dbReference type="ARBA" id="ARBA00022741"/>
    </source>
</evidence>
<dbReference type="InterPro" id="IPR023298">
    <property type="entry name" value="ATPase_P-typ_TM_dom_sf"/>
</dbReference>
<comment type="similarity">
    <text evidence="2 14">Belongs to the cation transport ATPase (P-type) (TC 3.A.3) family. Type IV subfamily.</text>
</comment>
<evidence type="ECO:0000256" key="2">
    <source>
        <dbReference type="ARBA" id="ARBA00008109"/>
    </source>
</evidence>
<keyword evidence="5 12" id="KW-0547">Nucleotide-binding</keyword>
<feature type="binding site" evidence="12">
    <location>
        <position position="106"/>
    </location>
    <ligand>
        <name>ATP</name>
        <dbReference type="ChEBI" id="CHEBI:30616"/>
    </ligand>
</feature>
<proteinExistence type="inferred from homology"/>
<dbReference type="GO" id="GO:0016887">
    <property type="term" value="F:ATP hydrolysis activity"/>
    <property type="evidence" value="ECO:0007669"/>
    <property type="project" value="InterPro"/>
</dbReference>
<dbReference type="PANTHER" id="PTHR24092">
    <property type="entry name" value="PROBABLE PHOSPHOLIPID-TRANSPORTING ATPASE"/>
    <property type="match status" value="1"/>
</dbReference>
<dbReference type="Proteomes" id="UP000298663">
    <property type="component" value="Unassembled WGS sequence"/>
</dbReference>
<dbReference type="GO" id="GO:0045332">
    <property type="term" value="P:phospholipid translocation"/>
    <property type="evidence" value="ECO:0007669"/>
    <property type="project" value="TreeGrafter"/>
</dbReference>
<evidence type="ECO:0000256" key="9">
    <source>
        <dbReference type="ARBA" id="ARBA00022989"/>
    </source>
</evidence>
<dbReference type="InterPro" id="IPR036412">
    <property type="entry name" value="HAD-like_sf"/>
</dbReference>
<evidence type="ECO:0000256" key="8">
    <source>
        <dbReference type="ARBA" id="ARBA00022967"/>
    </source>
</evidence>
<dbReference type="OrthoDB" id="377733at2759"/>
<dbReference type="GO" id="GO:0005524">
    <property type="term" value="F:ATP binding"/>
    <property type="evidence" value="ECO:0007669"/>
    <property type="project" value="UniProtKB-UniRule"/>
</dbReference>
<keyword evidence="9 14" id="KW-1133">Transmembrane helix</keyword>
<comment type="catalytic activity">
    <reaction evidence="11 14">
        <text>ATP + H2O + phospholipidSide 1 = ADP + phosphate + phospholipidSide 2.</text>
        <dbReference type="EC" id="7.6.2.1"/>
    </reaction>
</comment>
<evidence type="ECO:0000256" key="1">
    <source>
        <dbReference type="ARBA" id="ARBA00004141"/>
    </source>
</evidence>
<feature type="binding site" evidence="12">
    <location>
        <position position="340"/>
    </location>
    <ligand>
        <name>ATP</name>
        <dbReference type="ChEBI" id="CHEBI:30616"/>
    </ligand>
</feature>
<evidence type="ECO:0000256" key="3">
    <source>
        <dbReference type="ARBA" id="ARBA00022692"/>
    </source>
</evidence>
<dbReference type="EC" id="7.6.2.1" evidence="14"/>
<dbReference type="SUPFAM" id="SSF81665">
    <property type="entry name" value="Calcium ATPase, transmembrane domain M"/>
    <property type="match status" value="1"/>
</dbReference>
<name>A0A4U5MGT0_STECR</name>